<dbReference type="EC" id="2.7.13.3" evidence="2"/>
<name>A0A158GBY4_9BURK</name>
<accession>A0A158GBY4</accession>
<dbReference type="Gene3D" id="3.30.565.10">
    <property type="entry name" value="Histidine kinase-like ATPase, C-terminal domain"/>
    <property type="match status" value="1"/>
</dbReference>
<dbReference type="InterPro" id="IPR003594">
    <property type="entry name" value="HATPase_dom"/>
</dbReference>
<dbReference type="SMART" id="SM00387">
    <property type="entry name" value="HATPase_c"/>
    <property type="match status" value="1"/>
</dbReference>
<dbReference type="EMBL" id="FCOM02000004">
    <property type="protein sequence ID" value="SAL28890.1"/>
    <property type="molecule type" value="Genomic_DNA"/>
</dbReference>
<dbReference type="Gene3D" id="1.10.287.130">
    <property type="match status" value="1"/>
</dbReference>
<dbReference type="Gene3D" id="3.40.50.2300">
    <property type="match status" value="1"/>
</dbReference>
<dbReference type="InterPro" id="IPR004358">
    <property type="entry name" value="Sig_transdc_His_kin-like_C"/>
</dbReference>
<dbReference type="OrthoDB" id="8559580at2"/>
<dbReference type="SUPFAM" id="SSF47384">
    <property type="entry name" value="Homodimeric domain of signal transducing histidine kinase"/>
    <property type="match status" value="1"/>
</dbReference>
<dbReference type="InterPro" id="IPR036890">
    <property type="entry name" value="HATPase_C_sf"/>
</dbReference>
<evidence type="ECO:0000313" key="6">
    <source>
        <dbReference type="Proteomes" id="UP000055019"/>
    </source>
</evidence>
<organism evidence="5 6">
    <name type="scientific">Caballeronia arvi</name>
    <dbReference type="NCBI Taxonomy" id="1777135"/>
    <lineage>
        <taxon>Bacteria</taxon>
        <taxon>Pseudomonadati</taxon>
        <taxon>Pseudomonadota</taxon>
        <taxon>Betaproteobacteria</taxon>
        <taxon>Burkholderiales</taxon>
        <taxon>Burkholderiaceae</taxon>
        <taxon>Caballeronia</taxon>
    </lineage>
</organism>
<dbReference type="Proteomes" id="UP000055019">
    <property type="component" value="Unassembled WGS sequence"/>
</dbReference>
<dbReference type="InterPro" id="IPR003661">
    <property type="entry name" value="HisK_dim/P_dom"/>
</dbReference>
<evidence type="ECO:0000256" key="1">
    <source>
        <dbReference type="ARBA" id="ARBA00000085"/>
    </source>
</evidence>
<dbReference type="RefSeq" id="WP_087038866.1">
    <property type="nucleotide sequence ID" value="NZ_FCOM02000004.1"/>
</dbReference>
<evidence type="ECO:0000256" key="3">
    <source>
        <dbReference type="ARBA" id="ARBA00022553"/>
    </source>
</evidence>
<feature type="domain" description="Histidine kinase" evidence="4">
    <location>
        <begin position="413"/>
        <end position="628"/>
    </location>
</feature>
<keyword evidence="6" id="KW-1185">Reference proteome</keyword>
<dbReference type="InterPro" id="IPR036097">
    <property type="entry name" value="HisK_dim/P_sf"/>
</dbReference>
<evidence type="ECO:0000256" key="2">
    <source>
        <dbReference type="ARBA" id="ARBA00012438"/>
    </source>
</evidence>
<comment type="caution">
    <text evidence="5">The sequence shown here is derived from an EMBL/GenBank/DDBJ whole genome shotgun (WGS) entry which is preliminary data.</text>
</comment>
<evidence type="ECO:0000313" key="5">
    <source>
        <dbReference type="EMBL" id="SAL28890.1"/>
    </source>
</evidence>
<dbReference type="SUPFAM" id="SSF55874">
    <property type="entry name" value="ATPase domain of HSP90 chaperone/DNA topoisomerase II/histidine kinase"/>
    <property type="match status" value="1"/>
</dbReference>
<dbReference type="PROSITE" id="PS50109">
    <property type="entry name" value="HIS_KIN"/>
    <property type="match status" value="1"/>
</dbReference>
<dbReference type="AlphaFoldDB" id="A0A158GBY4"/>
<dbReference type="PRINTS" id="PR00344">
    <property type="entry name" value="BCTRLSENSOR"/>
</dbReference>
<keyword evidence="3" id="KW-0597">Phosphoprotein</keyword>
<dbReference type="PANTHER" id="PTHR43065:SF42">
    <property type="entry name" value="TWO-COMPONENT SENSOR PPRA"/>
    <property type="match status" value="1"/>
</dbReference>
<dbReference type="InterPro" id="IPR005467">
    <property type="entry name" value="His_kinase_dom"/>
</dbReference>
<dbReference type="SMART" id="SM00388">
    <property type="entry name" value="HisKA"/>
    <property type="match status" value="1"/>
</dbReference>
<comment type="catalytic activity">
    <reaction evidence="1">
        <text>ATP + protein L-histidine = ADP + protein N-phospho-L-histidine.</text>
        <dbReference type="EC" id="2.7.13.3"/>
    </reaction>
</comment>
<sequence>MVEGTSTPRSLAWSRHKRLLRWSLCWLALLLGFFSSAVDAGERWRVVILPGADPTQPAVAIQIRALRSALTAAAPDGVEFYTDSLDELRFDSNDLTPEFLALLKKKYENKRIDMVIGIADFALDFTSRYHKDIWPKAPILITSIDESRVARMPPDFAYIAWHFDADNTIALAEALQPQATQLVIVAGNSNFDDFTAQLAEQAAHARRSRKWDVSVWSGLTLEELKTRLGALDPSGAAVIYTTMYRDREGRTFFPFEVVAPMARASRSPIYGWYPTYLNQGLLGGAVISYEDNGRRAGELAASILLGKVSPNGATLHTERSRCTVDRGQADRLAIRSSLIPDDCKQINVAPSLWNQYRGAVVFVAAVVGLQALTIAALLWQRRKRRVAEEAATVRANELARAARISSAGELSASIAHEVGQPLGAILSNADAAGLILEHREPEVHELQQILADVRRDAVRANQVVQRLRDLLRKHPIEFIELDLNSTVDETLTLLTPEARRRRIVIESELSLECSPIVGDCVQLQQVLLNLSVNAMDAMHETGDSNRILSISTQPSQHGVALIVADRGHGISEATRRKLFDSFFTTKPQGMGLGLSIARTIVESHGGTITSQSREGGGSVFIVWLPSAGRYRFLAPHQSIRNAAQGQA</sequence>
<evidence type="ECO:0000259" key="4">
    <source>
        <dbReference type="PROSITE" id="PS50109"/>
    </source>
</evidence>
<dbReference type="GO" id="GO:0000155">
    <property type="term" value="F:phosphorelay sensor kinase activity"/>
    <property type="evidence" value="ECO:0007669"/>
    <property type="project" value="InterPro"/>
</dbReference>
<reference evidence="5" key="1">
    <citation type="submission" date="2016-01" db="EMBL/GenBank/DDBJ databases">
        <authorList>
            <person name="Peeters C."/>
        </authorList>
    </citation>
    <scope>NUCLEOTIDE SEQUENCE [LARGE SCALE GENOMIC DNA]</scope>
    <source>
        <strain evidence="5">LMG 29317</strain>
    </source>
</reference>
<proteinExistence type="predicted"/>
<dbReference type="PANTHER" id="PTHR43065">
    <property type="entry name" value="SENSOR HISTIDINE KINASE"/>
    <property type="match status" value="1"/>
</dbReference>
<dbReference type="CDD" id="cd00082">
    <property type="entry name" value="HisKA"/>
    <property type="match status" value="1"/>
</dbReference>
<gene>
    <name evidence="5" type="ORF">AWB74_01265</name>
</gene>
<protein>
    <recommendedName>
        <fullName evidence="2">histidine kinase</fullName>
        <ecNumber evidence="2">2.7.13.3</ecNumber>
    </recommendedName>
</protein>
<dbReference type="Pfam" id="PF02518">
    <property type="entry name" value="HATPase_c"/>
    <property type="match status" value="1"/>
</dbReference>